<dbReference type="GO" id="GO:0042597">
    <property type="term" value="C:periplasmic space"/>
    <property type="evidence" value="ECO:0007669"/>
    <property type="project" value="UniProtKB-ARBA"/>
</dbReference>
<dbReference type="Gene3D" id="3.40.190.10">
    <property type="entry name" value="Periplasmic binding protein-like II"/>
    <property type="match status" value="1"/>
</dbReference>
<sequence length="543" mass="59658">MSSHRSVGRFLPAAGLALTLLVACSGPGDDRVISPEPAAEQPRQGGTIVIGAGEPACADWYAPCGAGNNGILVQHTLPAPMRFVDGQHRPTALLAGEPEVEPGPPQRVTYRINPQAVWSDGTPITAADFRYSWEQGRATDVRGMGDIAGVDDADPTRAVVTWREPSGNWRDRFQPILPRHLLEGKDRTAEMKDGYRFSGGPWMLDHWTRGQEFKIVRNPRYWGKPAHLDSVVSRVVDIPGRRQAYKTGQIDMIIDAGADPSIQEVRSMPDTAFELIPSSGSSFFVFNTQRPPFDRSPFRQALAYATDRDVIVRQLAGQIFPDARPTHALATAVIPEWYSEPFARYRRDLTKVAELMRADGWAKGPDGVWARGDVRARVELSVAAAVQFQVLLAQIVESQWKEAGFDATTRAAGPALVGDLVPKGNYQVYFTGVGYPTDPGQCVRFCSNRIPTEANGFSGGNISRIASPVLDDIWRQVDRELDREKRRNLVRRGQEALADEVPAFPLSTFRDVAVYNTTKLGGPVALTPPHAGLSDWFCKTTCG</sequence>
<dbReference type="PANTHER" id="PTHR30290:SF65">
    <property type="entry name" value="MONOACYL PHOSPHATIDYLINOSITOL TETRAMANNOSIDE-BINDING PROTEIN LPQW-RELATED"/>
    <property type="match status" value="1"/>
</dbReference>
<dbReference type="EMBL" id="CADCTB010000025">
    <property type="protein sequence ID" value="CAA9216057.1"/>
    <property type="molecule type" value="Genomic_DNA"/>
</dbReference>
<dbReference type="InterPro" id="IPR000914">
    <property type="entry name" value="SBP_5_dom"/>
</dbReference>
<dbReference type="GO" id="GO:0043190">
    <property type="term" value="C:ATP-binding cassette (ABC) transporter complex"/>
    <property type="evidence" value="ECO:0007669"/>
    <property type="project" value="InterPro"/>
</dbReference>
<dbReference type="GO" id="GO:0015833">
    <property type="term" value="P:peptide transport"/>
    <property type="evidence" value="ECO:0007669"/>
    <property type="project" value="TreeGrafter"/>
</dbReference>
<feature type="domain" description="Solute-binding protein family 5" evidence="1">
    <location>
        <begin position="106"/>
        <end position="438"/>
    </location>
</feature>
<dbReference type="SUPFAM" id="SSF53850">
    <property type="entry name" value="Periplasmic binding protein-like II"/>
    <property type="match status" value="1"/>
</dbReference>
<gene>
    <name evidence="2" type="ORF">AVDCRST_MAG10-413</name>
</gene>
<name>A0A6J4H990_9ACTN</name>
<dbReference type="Gene3D" id="3.10.105.10">
    <property type="entry name" value="Dipeptide-binding Protein, Domain 3"/>
    <property type="match status" value="1"/>
</dbReference>
<reference evidence="2" key="1">
    <citation type="submission" date="2020-02" db="EMBL/GenBank/DDBJ databases">
        <authorList>
            <person name="Meier V. D."/>
        </authorList>
    </citation>
    <scope>NUCLEOTIDE SEQUENCE</scope>
    <source>
        <strain evidence="2">AVDCRST_MAG10</strain>
    </source>
</reference>
<dbReference type="GO" id="GO:1904680">
    <property type="term" value="F:peptide transmembrane transporter activity"/>
    <property type="evidence" value="ECO:0007669"/>
    <property type="project" value="TreeGrafter"/>
</dbReference>
<organism evidence="2">
    <name type="scientific">uncultured Acidimicrobiales bacterium</name>
    <dbReference type="NCBI Taxonomy" id="310071"/>
    <lineage>
        <taxon>Bacteria</taxon>
        <taxon>Bacillati</taxon>
        <taxon>Actinomycetota</taxon>
        <taxon>Acidimicrobiia</taxon>
        <taxon>Acidimicrobiales</taxon>
        <taxon>environmental samples</taxon>
    </lineage>
</organism>
<proteinExistence type="predicted"/>
<accession>A0A6J4H990</accession>
<protein>
    <submittedName>
        <fullName evidence="2">Oligopeptide ABC transporter, periplasmic oligopeptide-binding protein OppA</fullName>
    </submittedName>
</protein>
<dbReference type="InterPro" id="IPR030678">
    <property type="entry name" value="Peptide/Ni-bd"/>
</dbReference>
<dbReference type="PIRSF" id="PIRSF002741">
    <property type="entry name" value="MppA"/>
    <property type="match status" value="1"/>
</dbReference>
<dbReference type="Pfam" id="PF00496">
    <property type="entry name" value="SBP_bac_5"/>
    <property type="match status" value="1"/>
</dbReference>
<dbReference type="PANTHER" id="PTHR30290">
    <property type="entry name" value="PERIPLASMIC BINDING COMPONENT OF ABC TRANSPORTER"/>
    <property type="match status" value="1"/>
</dbReference>
<evidence type="ECO:0000313" key="2">
    <source>
        <dbReference type="EMBL" id="CAA9216057.1"/>
    </source>
</evidence>
<evidence type="ECO:0000259" key="1">
    <source>
        <dbReference type="Pfam" id="PF00496"/>
    </source>
</evidence>
<dbReference type="InterPro" id="IPR039424">
    <property type="entry name" value="SBP_5"/>
</dbReference>
<dbReference type="AlphaFoldDB" id="A0A6J4H990"/>
<dbReference type="PROSITE" id="PS51257">
    <property type="entry name" value="PROKAR_LIPOPROTEIN"/>
    <property type="match status" value="1"/>
</dbReference>